<reference evidence="11" key="1">
    <citation type="journal article" date="2020" name="Stud. Mycol.">
        <title>101 Dothideomycetes genomes: a test case for predicting lifestyles and emergence of pathogens.</title>
        <authorList>
            <person name="Haridas S."/>
            <person name="Albert R."/>
            <person name="Binder M."/>
            <person name="Bloem J."/>
            <person name="Labutti K."/>
            <person name="Salamov A."/>
            <person name="Andreopoulos B."/>
            <person name="Baker S."/>
            <person name="Barry K."/>
            <person name="Bills G."/>
            <person name="Bluhm B."/>
            <person name="Cannon C."/>
            <person name="Castanera R."/>
            <person name="Culley D."/>
            <person name="Daum C."/>
            <person name="Ezra D."/>
            <person name="Gonzalez J."/>
            <person name="Henrissat B."/>
            <person name="Kuo A."/>
            <person name="Liang C."/>
            <person name="Lipzen A."/>
            <person name="Lutzoni F."/>
            <person name="Magnuson J."/>
            <person name="Mondo S."/>
            <person name="Nolan M."/>
            <person name="Ohm R."/>
            <person name="Pangilinan J."/>
            <person name="Park H.-J."/>
            <person name="Ramirez L."/>
            <person name="Alfaro M."/>
            <person name="Sun H."/>
            <person name="Tritt A."/>
            <person name="Yoshinaga Y."/>
            <person name="Zwiers L.-H."/>
            <person name="Turgeon B."/>
            <person name="Goodwin S."/>
            <person name="Spatafora J."/>
            <person name="Crous P."/>
            <person name="Grigoriev I."/>
        </authorList>
    </citation>
    <scope>NUCLEOTIDE SEQUENCE</scope>
    <source>
        <strain evidence="11">CBS 115976</strain>
    </source>
</reference>
<gene>
    <name evidence="11" type="ORF">BT63DRAFT_422164</name>
</gene>
<protein>
    <recommendedName>
        <fullName evidence="1">thioredoxin-dependent peroxiredoxin</fullName>
        <ecNumber evidence="1">1.11.1.24</ecNumber>
    </recommendedName>
    <alternativeName>
        <fullName evidence="7">Thioredoxin peroxidase</fullName>
    </alternativeName>
</protein>
<organism evidence="11 12">
    <name type="scientific">Microthyrium microscopicum</name>
    <dbReference type="NCBI Taxonomy" id="703497"/>
    <lineage>
        <taxon>Eukaryota</taxon>
        <taxon>Fungi</taxon>
        <taxon>Dikarya</taxon>
        <taxon>Ascomycota</taxon>
        <taxon>Pezizomycotina</taxon>
        <taxon>Dothideomycetes</taxon>
        <taxon>Dothideomycetes incertae sedis</taxon>
        <taxon>Microthyriales</taxon>
        <taxon>Microthyriaceae</taxon>
        <taxon>Microthyrium</taxon>
    </lineage>
</organism>
<dbReference type="Pfam" id="PF00578">
    <property type="entry name" value="AhpC-TSA"/>
    <property type="match status" value="1"/>
</dbReference>
<comment type="catalytic activity">
    <reaction evidence="9">
        <text>a hydroperoxide + [thioredoxin]-dithiol = an alcohol + [thioredoxin]-disulfide + H2O</text>
        <dbReference type="Rhea" id="RHEA:62620"/>
        <dbReference type="Rhea" id="RHEA-COMP:10698"/>
        <dbReference type="Rhea" id="RHEA-COMP:10700"/>
        <dbReference type="ChEBI" id="CHEBI:15377"/>
        <dbReference type="ChEBI" id="CHEBI:29950"/>
        <dbReference type="ChEBI" id="CHEBI:30879"/>
        <dbReference type="ChEBI" id="CHEBI:35924"/>
        <dbReference type="ChEBI" id="CHEBI:50058"/>
        <dbReference type="EC" id="1.11.1.24"/>
    </reaction>
</comment>
<dbReference type="PANTHER" id="PTHR42801:SF7">
    <property type="entry name" value="SLL1159 PROTEIN"/>
    <property type="match status" value="1"/>
</dbReference>
<dbReference type="SUPFAM" id="SSF52833">
    <property type="entry name" value="Thioredoxin-like"/>
    <property type="match status" value="1"/>
</dbReference>
<dbReference type="CDD" id="cd02970">
    <property type="entry name" value="PRX_like2"/>
    <property type="match status" value="1"/>
</dbReference>
<feature type="domain" description="Thioredoxin" evidence="10">
    <location>
        <begin position="43"/>
        <end position="214"/>
    </location>
</feature>
<proteinExistence type="inferred from homology"/>
<dbReference type="GO" id="GO:0008379">
    <property type="term" value="F:thioredoxin peroxidase activity"/>
    <property type="evidence" value="ECO:0007669"/>
    <property type="project" value="TreeGrafter"/>
</dbReference>
<name>A0A6A6UIJ9_9PEZI</name>
<evidence type="ECO:0000256" key="8">
    <source>
        <dbReference type="ARBA" id="ARBA00038489"/>
    </source>
</evidence>
<dbReference type="GO" id="GO:0045454">
    <property type="term" value="P:cell redox homeostasis"/>
    <property type="evidence" value="ECO:0007669"/>
    <property type="project" value="TreeGrafter"/>
</dbReference>
<dbReference type="InterPro" id="IPR013766">
    <property type="entry name" value="Thioredoxin_domain"/>
</dbReference>
<evidence type="ECO:0000313" key="12">
    <source>
        <dbReference type="Proteomes" id="UP000799302"/>
    </source>
</evidence>
<accession>A0A6A6UIJ9</accession>
<keyword evidence="5" id="KW-1015">Disulfide bond</keyword>
<evidence type="ECO:0000256" key="2">
    <source>
        <dbReference type="ARBA" id="ARBA00022559"/>
    </source>
</evidence>
<dbReference type="AlphaFoldDB" id="A0A6A6UIJ9"/>
<dbReference type="InterPro" id="IPR050924">
    <property type="entry name" value="Peroxiredoxin_BCP/PrxQ"/>
</dbReference>
<evidence type="ECO:0000259" key="10">
    <source>
        <dbReference type="PROSITE" id="PS51352"/>
    </source>
</evidence>
<dbReference type="PANTHER" id="PTHR42801">
    <property type="entry name" value="THIOREDOXIN-DEPENDENT PEROXIDE REDUCTASE"/>
    <property type="match status" value="1"/>
</dbReference>
<dbReference type="InterPro" id="IPR000866">
    <property type="entry name" value="AhpC/TSA"/>
</dbReference>
<dbReference type="OrthoDB" id="338622at2759"/>
<dbReference type="GO" id="GO:0005737">
    <property type="term" value="C:cytoplasm"/>
    <property type="evidence" value="ECO:0007669"/>
    <property type="project" value="TreeGrafter"/>
</dbReference>
<sequence>MSLTTQLSNVLENFKKNAPEDTKQAIFTANCDFKSNFKPASTIQVGTKIPDFSLPNATGGVTSSADLLQQGPMLISFYRGEWCPFCNLELQALQRHVDEFKAKGVNLVAISPELPDQSLTTVEKHALKFPVLSDVGNKFARQLGIVWAMPDSLRPIFEKFGHGLVTRNGDDSFEVPVPATLLIDQNGVVRNVFLNPDYSKRLEPEEALAWIDAL</sequence>
<keyword evidence="2" id="KW-0575">Peroxidase</keyword>
<dbReference type="InterPro" id="IPR036249">
    <property type="entry name" value="Thioredoxin-like_sf"/>
</dbReference>
<evidence type="ECO:0000256" key="5">
    <source>
        <dbReference type="ARBA" id="ARBA00023157"/>
    </source>
</evidence>
<keyword evidence="4" id="KW-0560">Oxidoreductase</keyword>
<keyword evidence="6" id="KW-0676">Redox-active center</keyword>
<evidence type="ECO:0000256" key="3">
    <source>
        <dbReference type="ARBA" id="ARBA00022862"/>
    </source>
</evidence>
<evidence type="ECO:0000256" key="6">
    <source>
        <dbReference type="ARBA" id="ARBA00023284"/>
    </source>
</evidence>
<dbReference type="EMBL" id="MU004232">
    <property type="protein sequence ID" value="KAF2671620.1"/>
    <property type="molecule type" value="Genomic_DNA"/>
</dbReference>
<dbReference type="EC" id="1.11.1.24" evidence="1"/>
<evidence type="ECO:0000313" key="11">
    <source>
        <dbReference type="EMBL" id="KAF2671620.1"/>
    </source>
</evidence>
<evidence type="ECO:0000256" key="7">
    <source>
        <dbReference type="ARBA" id="ARBA00032824"/>
    </source>
</evidence>
<dbReference type="Gene3D" id="3.40.30.10">
    <property type="entry name" value="Glutaredoxin"/>
    <property type="match status" value="1"/>
</dbReference>
<evidence type="ECO:0000256" key="9">
    <source>
        <dbReference type="ARBA" id="ARBA00049091"/>
    </source>
</evidence>
<evidence type="ECO:0000256" key="1">
    <source>
        <dbReference type="ARBA" id="ARBA00013017"/>
    </source>
</evidence>
<dbReference type="PROSITE" id="PS51352">
    <property type="entry name" value="THIOREDOXIN_2"/>
    <property type="match status" value="1"/>
</dbReference>
<comment type="similarity">
    <text evidence="8">Belongs to the peroxiredoxin family. BCP/PrxQ subfamily.</text>
</comment>
<keyword evidence="12" id="KW-1185">Reference proteome</keyword>
<evidence type="ECO:0000256" key="4">
    <source>
        <dbReference type="ARBA" id="ARBA00023002"/>
    </source>
</evidence>
<dbReference type="Proteomes" id="UP000799302">
    <property type="component" value="Unassembled WGS sequence"/>
</dbReference>
<keyword evidence="3" id="KW-0049">Antioxidant</keyword>
<dbReference type="GO" id="GO:0034599">
    <property type="term" value="P:cellular response to oxidative stress"/>
    <property type="evidence" value="ECO:0007669"/>
    <property type="project" value="TreeGrafter"/>
</dbReference>